<keyword evidence="4" id="KW-1185">Reference proteome</keyword>
<keyword evidence="1" id="KW-0694">RNA-binding</keyword>
<dbReference type="Gene3D" id="3.30.160.20">
    <property type="match status" value="1"/>
</dbReference>
<dbReference type="Pfam" id="PF00035">
    <property type="entry name" value="dsrm"/>
    <property type="match status" value="1"/>
</dbReference>
<dbReference type="Proteomes" id="UP001219934">
    <property type="component" value="Unassembled WGS sequence"/>
</dbReference>
<dbReference type="AlphaFoldDB" id="A0AAD6FIU2"/>
<proteinExistence type="predicted"/>
<feature type="domain" description="DRBM" evidence="2">
    <location>
        <begin position="17"/>
        <end position="53"/>
    </location>
</feature>
<sequence length="99" mass="11046">MGANTVAPSRVQMIAWFEYRVKVGDDWYPEASGPSKKAARWLAAEEAMNVLKMTLSHLHHLQTPQKDELHAGGVELWGNAQLAEVCQQAKCQNVTILML</sequence>
<protein>
    <recommendedName>
        <fullName evidence="2">DRBM domain-containing protein</fullName>
    </recommendedName>
</protein>
<dbReference type="GO" id="GO:0003723">
    <property type="term" value="F:RNA binding"/>
    <property type="evidence" value="ECO:0007669"/>
    <property type="project" value="UniProtKB-UniRule"/>
</dbReference>
<comment type="caution">
    <text evidence="3">The sequence shown here is derived from an EMBL/GenBank/DDBJ whole genome shotgun (WGS) entry which is preliminary data.</text>
</comment>
<evidence type="ECO:0000256" key="1">
    <source>
        <dbReference type="PROSITE-ProRule" id="PRU00266"/>
    </source>
</evidence>
<dbReference type="InterPro" id="IPR014720">
    <property type="entry name" value="dsRBD_dom"/>
</dbReference>
<evidence type="ECO:0000313" key="3">
    <source>
        <dbReference type="EMBL" id="KAJ4936548.1"/>
    </source>
</evidence>
<dbReference type="EMBL" id="JAPTMU010000010">
    <property type="protein sequence ID" value="KAJ4936548.1"/>
    <property type="molecule type" value="Genomic_DNA"/>
</dbReference>
<dbReference type="SUPFAM" id="SSF54768">
    <property type="entry name" value="dsRNA-binding domain-like"/>
    <property type="match status" value="1"/>
</dbReference>
<dbReference type="PROSITE" id="PS50137">
    <property type="entry name" value="DS_RBD"/>
    <property type="match status" value="1"/>
</dbReference>
<evidence type="ECO:0000313" key="4">
    <source>
        <dbReference type="Proteomes" id="UP001219934"/>
    </source>
</evidence>
<accession>A0AAD6FIU2</accession>
<name>A0AAD6FIU2_9TELE</name>
<reference evidence="3" key="1">
    <citation type="submission" date="2022-11" db="EMBL/GenBank/DDBJ databases">
        <title>Chromosome-level genome of Pogonophryne albipinna.</title>
        <authorList>
            <person name="Jo E."/>
        </authorList>
    </citation>
    <scope>NUCLEOTIDE SEQUENCE</scope>
    <source>
        <strain evidence="3">SGF0006</strain>
        <tissue evidence="3">Muscle</tissue>
    </source>
</reference>
<evidence type="ECO:0000259" key="2">
    <source>
        <dbReference type="PROSITE" id="PS50137"/>
    </source>
</evidence>
<organism evidence="3 4">
    <name type="scientific">Pogonophryne albipinna</name>
    <dbReference type="NCBI Taxonomy" id="1090488"/>
    <lineage>
        <taxon>Eukaryota</taxon>
        <taxon>Metazoa</taxon>
        <taxon>Chordata</taxon>
        <taxon>Craniata</taxon>
        <taxon>Vertebrata</taxon>
        <taxon>Euteleostomi</taxon>
        <taxon>Actinopterygii</taxon>
        <taxon>Neopterygii</taxon>
        <taxon>Teleostei</taxon>
        <taxon>Neoteleostei</taxon>
        <taxon>Acanthomorphata</taxon>
        <taxon>Eupercaria</taxon>
        <taxon>Perciformes</taxon>
        <taxon>Notothenioidei</taxon>
        <taxon>Pogonophryne</taxon>
    </lineage>
</organism>
<gene>
    <name evidence="3" type="ORF">JOQ06_001138</name>
</gene>